<dbReference type="Proteomes" id="UP000287651">
    <property type="component" value="Unassembled WGS sequence"/>
</dbReference>
<dbReference type="EMBL" id="AMZH03008308">
    <property type="protein sequence ID" value="RRT59241.1"/>
    <property type="molecule type" value="Genomic_DNA"/>
</dbReference>
<dbReference type="AlphaFoldDB" id="A0A426Z5K8"/>
<sequence length="133" mass="14180">MTRNRQKQNLFTLLSPPSLTERGACSAKGSTTEYSLLPLTFPSEPTTTPKGPASTCLSRVGKRVARGEIRGVGSAPVGPITGARSAPLGCLDRTRRSFLHSELSRNKVGPAITCSPRRQAKRCPVVVGVHNGR</sequence>
<name>A0A426Z5K8_ENSVE</name>
<reference evidence="1 2" key="1">
    <citation type="journal article" date="2014" name="Agronomy (Basel)">
        <title>A Draft Genome Sequence for Ensete ventricosum, the Drought-Tolerant Tree Against Hunger.</title>
        <authorList>
            <person name="Harrison J."/>
            <person name="Moore K.A."/>
            <person name="Paszkiewicz K."/>
            <person name="Jones T."/>
            <person name="Grant M."/>
            <person name="Ambacheew D."/>
            <person name="Muzemil S."/>
            <person name="Studholme D.J."/>
        </authorList>
    </citation>
    <scope>NUCLEOTIDE SEQUENCE [LARGE SCALE GENOMIC DNA]</scope>
</reference>
<accession>A0A426Z5K8</accession>
<comment type="caution">
    <text evidence="1">The sequence shown here is derived from an EMBL/GenBank/DDBJ whole genome shotgun (WGS) entry which is preliminary data.</text>
</comment>
<proteinExistence type="predicted"/>
<organism evidence="1 2">
    <name type="scientific">Ensete ventricosum</name>
    <name type="common">Abyssinian banana</name>
    <name type="synonym">Musa ensete</name>
    <dbReference type="NCBI Taxonomy" id="4639"/>
    <lineage>
        <taxon>Eukaryota</taxon>
        <taxon>Viridiplantae</taxon>
        <taxon>Streptophyta</taxon>
        <taxon>Embryophyta</taxon>
        <taxon>Tracheophyta</taxon>
        <taxon>Spermatophyta</taxon>
        <taxon>Magnoliopsida</taxon>
        <taxon>Liliopsida</taxon>
        <taxon>Zingiberales</taxon>
        <taxon>Musaceae</taxon>
        <taxon>Ensete</taxon>
    </lineage>
</organism>
<gene>
    <name evidence="1" type="ORF">B296_00023006</name>
</gene>
<protein>
    <submittedName>
        <fullName evidence="1">Uncharacterized protein</fullName>
    </submittedName>
</protein>
<evidence type="ECO:0000313" key="2">
    <source>
        <dbReference type="Proteomes" id="UP000287651"/>
    </source>
</evidence>
<evidence type="ECO:0000313" key="1">
    <source>
        <dbReference type="EMBL" id="RRT59241.1"/>
    </source>
</evidence>